<dbReference type="Pfam" id="PF00078">
    <property type="entry name" value="RVT_1"/>
    <property type="match status" value="1"/>
</dbReference>
<dbReference type="EMBL" id="BGPR01109646">
    <property type="protein sequence ID" value="GBM86614.1"/>
    <property type="molecule type" value="Genomic_DNA"/>
</dbReference>
<dbReference type="CDD" id="cd01650">
    <property type="entry name" value="RT_nLTR_like"/>
    <property type="match status" value="1"/>
</dbReference>
<proteinExistence type="predicted"/>
<dbReference type="SUPFAM" id="SSF56672">
    <property type="entry name" value="DNA/RNA polymerases"/>
    <property type="match status" value="1"/>
</dbReference>
<name>A0A4Y2J9K3_ARAVE</name>
<organism evidence="2 3">
    <name type="scientific">Araneus ventricosus</name>
    <name type="common">Orbweaver spider</name>
    <name type="synonym">Epeira ventricosa</name>
    <dbReference type="NCBI Taxonomy" id="182803"/>
    <lineage>
        <taxon>Eukaryota</taxon>
        <taxon>Metazoa</taxon>
        <taxon>Ecdysozoa</taxon>
        <taxon>Arthropoda</taxon>
        <taxon>Chelicerata</taxon>
        <taxon>Arachnida</taxon>
        <taxon>Araneae</taxon>
        <taxon>Araneomorphae</taxon>
        <taxon>Entelegynae</taxon>
        <taxon>Araneoidea</taxon>
        <taxon>Araneidae</taxon>
        <taxon>Araneus</taxon>
    </lineage>
</organism>
<dbReference type="GO" id="GO:0071897">
    <property type="term" value="P:DNA biosynthetic process"/>
    <property type="evidence" value="ECO:0007669"/>
    <property type="project" value="UniProtKB-ARBA"/>
</dbReference>
<evidence type="ECO:0000259" key="1">
    <source>
        <dbReference type="PROSITE" id="PS50878"/>
    </source>
</evidence>
<dbReference type="PANTHER" id="PTHR19446">
    <property type="entry name" value="REVERSE TRANSCRIPTASES"/>
    <property type="match status" value="1"/>
</dbReference>
<reference evidence="2 3" key="1">
    <citation type="journal article" date="2019" name="Sci. Rep.">
        <title>Orb-weaving spider Araneus ventricosus genome elucidates the spidroin gene catalogue.</title>
        <authorList>
            <person name="Kono N."/>
            <person name="Nakamura H."/>
            <person name="Ohtoshi R."/>
            <person name="Moran D.A.P."/>
            <person name="Shinohara A."/>
            <person name="Yoshida Y."/>
            <person name="Fujiwara M."/>
            <person name="Mori M."/>
            <person name="Tomita M."/>
            <person name="Arakawa K."/>
        </authorList>
    </citation>
    <scope>NUCLEOTIDE SEQUENCE [LARGE SCALE GENOMIC DNA]</scope>
</reference>
<gene>
    <name evidence="2" type="primary">R1A1-elementORF2_10</name>
    <name evidence="2" type="ORF">AVEN_138880_1</name>
</gene>
<evidence type="ECO:0000313" key="3">
    <source>
        <dbReference type="Proteomes" id="UP000499080"/>
    </source>
</evidence>
<feature type="domain" description="Reverse transcriptase" evidence="1">
    <location>
        <begin position="127"/>
        <end position="362"/>
    </location>
</feature>
<evidence type="ECO:0000313" key="2">
    <source>
        <dbReference type="EMBL" id="GBM86614.1"/>
    </source>
</evidence>
<dbReference type="PROSITE" id="PS50878">
    <property type="entry name" value="RT_POL"/>
    <property type="match status" value="1"/>
</dbReference>
<keyword evidence="3" id="KW-1185">Reference proteome</keyword>
<dbReference type="InterPro" id="IPR043502">
    <property type="entry name" value="DNA/RNA_pol_sf"/>
</dbReference>
<accession>A0A4Y2J9K3</accession>
<sequence>MEECSKEFLLRITQKNSFCKIKNVIKVKKSEIKIDQIVKEDGELTRDYKESRDFIIRKHFPLIDDHYELTEEELPDIEEYKFTKQEIENSIKGMKRGGAPGYNGWTTELVEECYFTDSEWFTQVLNTCFINGFFPENWKTAEVILIPKEGTDLKDYKSYRPICLLTIWGKILDKLIANRLTYFLEENQILNNNQYGFRKYNSTISALQGVTEFIGESKALNKVTCMVSLDTENAFNSVRWSNIKQLLEKYKVPRYLGRLLNDFSKDRSVLLTDGTRWIYNQGVPQGSCLGPIMWLLVANELLNYFEFDENHRIQAFADDIIILMRAAASYHFVNNSQDIMKKLENWAAKFRLKFSKRKTKYT</sequence>
<comment type="caution">
    <text evidence="2">The sequence shown here is derived from an EMBL/GenBank/DDBJ whole genome shotgun (WGS) entry which is preliminary data.</text>
</comment>
<dbReference type="AlphaFoldDB" id="A0A4Y2J9K3"/>
<protein>
    <recommendedName>
        <fullName evidence="1">Reverse transcriptase domain-containing protein</fullName>
    </recommendedName>
</protein>
<dbReference type="OrthoDB" id="6436235at2759"/>
<dbReference type="InterPro" id="IPR000477">
    <property type="entry name" value="RT_dom"/>
</dbReference>
<dbReference type="Proteomes" id="UP000499080">
    <property type="component" value="Unassembled WGS sequence"/>
</dbReference>